<feature type="chain" id="PRO_5005128148" description="1,3-beta-glucanosyltransferase" evidence="5">
    <location>
        <begin position="18"/>
        <end position="459"/>
    </location>
</feature>
<keyword evidence="5" id="KW-0336">GPI-anchor</keyword>
<evidence type="ECO:0000313" key="7">
    <source>
        <dbReference type="EMBL" id="CBY01317.1"/>
    </source>
</evidence>
<dbReference type="PANTHER" id="PTHR31468">
    <property type="entry name" value="1,3-BETA-GLUCANOSYLTRANSFERASE GAS1"/>
    <property type="match status" value="1"/>
</dbReference>
<dbReference type="InParanoid" id="E5ADM8"/>
<keyword evidence="5" id="KW-0449">Lipoprotein</keyword>
<name>E5ADM8_LEPMJ</name>
<dbReference type="EC" id="2.4.1.-" evidence="5"/>
<dbReference type="Pfam" id="PF03198">
    <property type="entry name" value="Glyco_hydro_72"/>
    <property type="match status" value="1"/>
</dbReference>
<comment type="subcellular location">
    <subcellularLocation>
        <location evidence="1 5">Cell membrane</location>
        <topology evidence="1 5">Lipid-anchor</topology>
        <topology evidence="1 5">GPI-anchor</topology>
    </subcellularLocation>
</comment>
<dbReference type="HOGENOM" id="CLU_021855_0_0_1"/>
<dbReference type="GO" id="GO:0005886">
    <property type="term" value="C:plasma membrane"/>
    <property type="evidence" value="ECO:0007669"/>
    <property type="project" value="UniProtKB-SubCell"/>
</dbReference>
<keyword evidence="4" id="KW-0325">Glycoprotein</keyword>
<comment type="function">
    <text evidence="5">Splits internally a 1,3-beta-glucan molecule and transfers the newly generated reducing end (the donor) to the non-reducing end of another 1,3-beta-glucan molecule (the acceptor) forming a 1,3-beta linkage, resulting in the elongation of 1,3-beta-glucan chains in the cell wall.</text>
</comment>
<reference evidence="8" key="1">
    <citation type="journal article" date="2011" name="Nat. Commun.">
        <title>Effector diversification within compartments of the Leptosphaeria maculans genome affected by Repeat-Induced Point mutations.</title>
        <authorList>
            <person name="Rouxel T."/>
            <person name="Grandaubert J."/>
            <person name="Hane J.K."/>
            <person name="Hoede C."/>
            <person name="van de Wouw A.P."/>
            <person name="Couloux A."/>
            <person name="Dominguez V."/>
            <person name="Anthouard V."/>
            <person name="Bally P."/>
            <person name="Bourras S."/>
            <person name="Cozijnsen A.J."/>
            <person name="Ciuffetti L.M."/>
            <person name="Degrave A."/>
            <person name="Dilmaghani A."/>
            <person name="Duret L."/>
            <person name="Fudal I."/>
            <person name="Goodwin S.B."/>
            <person name="Gout L."/>
            <person name="Glaser N."/>
            <person name="Linglin J."/>
            <person name="Kema G.H.J."/>
            <person name="Lapalu N."/>
            <person name="Lawrence C.B."/>
            <person name="May K."/>
            <person name="Meyer M."/>
            <person name="Ollivier B."/>
            <person name="Poulain J."/>
            <person name="Schoch C.L."/>
            <person name="Simon A."/>
            <person name="Spatafora J.W."/>
            <person name="Stachowiak A."/>
            <person name="Turgeon B.G."/>
            <person name="Tyler B.M."/>
            <person name="Vincent D."/>
            <person name="Weissenbach J."/>
            <person name="Amselem J."/>
            <person name="Quesneville H."/>
            <person name="Oliver R.P."/>
            <person name="Wincker P."/>
            <person name="Balesdent M.-H."/>
            <person name="Howlett B.J."/>
        </authorList>
    </citation>
    <scope>NUCLEOTIDE SEQUENCE [LARGE SCALE GENOMIC DNA]</scope>
    <source>
        <strain evidence="8">JN3 / isolate v23.1.3 / race Av1-4-5-6-7-8</strain>
    </source>
</reference>
<dbReference type="OMA" id="ANHDGCM"/>
<dbReference type="CAZy" id="GH72">
    <property type="family name" value="Glycoside Hydrolase Family 72"/>
</dbReference>
<evidence type="ECO:0000256" key="6">
    <source>
        <dbReference type="SAM" id="MobiDB-lite"/>
    </source>
</evidence>
<organism evidence="7 8">
    <name type="scientific">Leptosphaeria maculans (strain JN3 / isolate v23.1.3 / race Av1-4-5-6-7-8)</name>
    <name type="common">Blackleg fungus</name>
    <name type="synonym">Phoma lingam</name>
    <dbReference type="NCBI Taxonomy" id="985895"/>
    <lineage>
        <taxon>Eukaryota</taxon>
        <taxon>Fungi</taxon>
        <taxon>Dikarya</taxon>
        <taxon>Ascomycota</taxon>
        <taxon>Pezizomycotina</taxon>
        <taxon>Dothideomycetes</taxon>
        <taxon>Pleosporomycetidae</taxon>
        <taxon>Pleosporales</taxon>
        <taxon>Pleosporineae</taxon>
        <taxon>Leptosphaeriaceae</taxon>
        <taxon>Plenodomus</taxon>
        <taxon>Plenodomus lingam/Leptosphaeria maculans species complex</taxon>
    </lineage>
</organism>
<dbReference type="GO" id="GO:0071970">
    <property type="term" value="P:fungal-type cell wall (1-&gt;3)-beta-D-glucan biosynthetic process"/>
    <property type="evidence" value="ECO:0007669"/>
    <property type="project" value="TreeGrafter"/>
</dbReference>
<dbReference type="SUPFAM" id="SSF51445">
    <property type="entry name" value="(Trans)glycosidases"/>
    <property type="match status" value="1"/>
</dbReference>
<evidence type="ECO:0000256" key="4">
    <source>
        <dbReference type="ARBA" id="ARBA00023180"/>
    </source>
</evidence>
<evidence type="ECO:0000313" key="8">
    <source>
        <dbReference type="Proteomes" id="UP000002668"/>
    </source>
</evidence>
<dbReference type="GO" id="GO:0042124">
    <property type="term" value="F:1,3-beta-glucanosyltransferase activity"/>
    <property type="evidence" value="ECO:0007669"/>
    <property type="project" value="TreeGrafter"/>
</dbReference>
<keyword evidence="8" id="KW-1185">Reference proteome</keyword>
<dbReference type="eggNOG" id="ENOG502SHAA">
    <property type="taxonomic scope" value="Eukaryota"/>
</dbReference>
<protein>
    <recommendedName>
        <fullName evidence="5">1,3-beta-glucanosyltransferase</fullName>
        <ecNumber evidence="5">2.4.1.-</ecNumber>
    </recommendedName>
</protein>
<dbReference type="Proteomes" id="UP000002668">
    <property type="component" value="Genome"/>
</dbReference>
<dbReference type="GO" id="GO:0098552">
    <property type="term" value="C:side of membrane"/>
    <property type="evidence" value="ECO:0007669"/>
    <property type="project" value="UniProtKB-KW"/>
</dbReference>
<gene>
    <name evidence="7" type="ORF">LEMA_P001040.1</name>
</gene>
<keyword evidence="5" id="KW-0472">Membrane</keyword>
<dbReference type="PANTHER" id="PTHR31468:SF8">
    <property type="entry name" value="1,3-BETA-GLUCANOSYLTRANSFERASE GAS2"/>
    <property type="match status" value="1"/>
</dbReference>
<dbReference type="InterPro" id="IPR017853">
    <property type="entry name" value="GH"/>
</dbReference>
<dbReference type="GO" id="GO:0031505">
    <property type="term" value="P:fungal-type cell wall organization"/>
    <property type="evidence" value="ECO:0007669"/>
    <property type="project" value="TreeGrafter"/>
</dbReference>
<dbReference type="InterPro" id="IPR004886">
    <property type="entry name" value="Glucanosyltransferase"/>
</dbReference>
<dbReference type="Gene3D" id="3.20.20.80">
    <property type="entry name" value="Glycosidases"/>
    <property type="match status" value="1"/>
</dbReference>
<keyword evidence="3 5" id="KW-0732">Signal</keyword>
<dbReference type="EMBL" id="FP929139">
    <property type="protein sequence ID" value="CBY01317.1"/>
    <property type="molecule type" value="Genomic_DNA"/>
</dbReference>
<keyword evidence="5" id="KW-0808">Transferase</keyword>
<evidence type="ECO:0000256" key="5">
    <source>
        <dbReference type="RuleBase" id="RU361209"/>
    </source>
</evidence>
<feature type="signal peptide" evidence="5">
    <location>
        <begin position="1"/>
        <end position="17"/>
    </location>
</feature>
<comment type="similarity">
    <text evidence="2 5">Belongs to the glycosyl hydrolase 72 family.</text>
</comment>
<evidence type="ECO:0000256" key="1">
    <source>
        <dbReference type="ARBA" id="ARBA00004609"/>
    </source>
</evidence>
<dbReference type="GeneID" id="13289473"/>
<evidence type="ECO:0000256" key="2">
    <source>
        <dbReference type="ARBA" id="ARBA00007528"/>
    </source>
</evidence>
<dbReference type="AlphaFoldDB" id="E5ADM8"/>
<accession>E5ADM8</accession>
<dbReference type="VEuPathDB" id="FungiDB:LEMA_P001040.1"/>
<sequence>MVCHSLIALALGAVAAAIPTIEVKGSKFFTSDGDQFYVKGIAYQLVPDDPLIDATQCSADASLMQSIGTNSIRVYHVEADGDHEDCMKAFADAGIYVWLDLDTFDTYVEQVTPKWTKPQSDAFEKVMDEFQQYDNLAGFFVGNEAITNANGSVTAPYIKAAARDMKAYRTSKKYRNIPIGYSAADIATLRPMLQNYLACGDDTKESLDFFSLNAYSWCGSSTFEQSGYNILEKNSTDLHIPIFMSETGCNTVRPRDFMDQTALFGEMADVWSGSIIYEWIEEANSYGLIKYGDKVDPASVGAPADGFPRSGKPIPMEPDFSNLSKVWKTLNPTGVKAADYTPTKKPVACPEYTSGFWEVDPKAALPTLGQVHNFHAQQATTTTADGASATGSASKADSGSDSGSGSDSSSKSESGSGTETAGQASATTSAGAAPDALAREVKGAGVVVAVGALALMAWL</sequence>
<proteinExistence type="inferred from homology"/>
<dbReference type="OrthoDB" id="421038at2759"/>
<evidence type="ECO:0000256" key="3">
    <source>
        <dbReference type="ARBA" id="ARBA00022729"/>
    </source>
</evidence>
<feature type="region of interest" description="Disordered" evidence="6">
    <location>
        <begin position="379"/>
        <end position="428"/>
    </location>
</feature>